<name>A0A384ZS23_9CAUD</name>
<reference evidence="1 2" key="1">
    <citation type="submission" date="2018-05" db="EMBL/GenBank/DDBJ databases">
        <title>The genome of Vibrio coralliilyticus phage YC.</title>
        <authorList>
            <person name="Benler S."/>
        </authorList>
    </citation>
    <scope>NUCLEOTIDE SEQUENCE [LARGE SCALE GENOMIC DNA]</scope>
</reference>
<sequence length="188" mass="21171">MKANFLVSIPKLSMDKFVIVFDGEHPVVSDPNFEHLLSSVQRFNFDIFEIDATHSKPAMETPAGKASGLSLKAKLSDGDEYLLHLDPVRVLDKNGASSPDRVYMYECEWSNSVHTFEFYGRDSALTDMCVKSMVKSYWQFADMEAANSEITRIEWLFTSAKTAEFVAFNADGFNQRFVCDIVDAHSGV</sequence>
<accession>A0A384ZS23</accession>
<dbReference type="EMBL" id="MH375644">
    <property type="protein sequence ID" value="AXC34429.1"/>
    <property type="molecule type" value="Genomic_DNA"/>
</dbReference>
<dbReference type="Proteomes" id="UP000260311">
    <property type="component" value="Segment"/>
</dbReference>
<dbReference type="GeneID" id="55608507"/>
<dbReference type="KEGG" id="vg:55608507"/>
<dbReference type="RefSeq" id="YP_009838275.1">
    <property type="nucleotide sequence ID" value="NC_048709.1"/>
</dbReference>
<keyword evidence="2" id="KW-1185">Reference proteome</keyword>
<organism evidence="1 2">
    <name type="scientific">Vibrio phage YC</name>
    <dbReference type="NCBI Taxonomy" id="2267403"/>
    <lineage>
        <taxon>Viruses</taxon>
        <taxon>Duplodnaviria</taxon>
        <taxon>Heunggongvirae</taxon>
        <taxon>Uroviricota</taxon>
        <taxon>Caudoviricetes</taxon>
        <taxon>Pantevenvirales</taxon>
        <taxon>Ackermannviridae</taxon>
        <taxon>Campanilevirus</taxon>
        <taxon>Campanilevirus YC</taxon>
    </lineage>
</organism>
<evidence type="ECO:0000313" key="1">
    <source>
        <dbReference type="EMBL" id="AXC34429.1"/>
    </source>
</evidence>
<protein>
    <submittedName>
        <fullName evidence="1">Uncharacterized protein</fullName>
    </submittedName>
</protein>
<evidence type="ECO:0000313" key="2">
    <source>
        <dbReference type="Proteomes" id="UP000260311"/>
    </source>
</evidence>
<proteinExistence type="predicted"/>